<feature type="domain" description="FtsK" evidence="5">
    <location>
        <begin position="237"/>
        <end position="418"/>
    </location>
</feature>
<evidence type="ECO:0000256" key="3">
    <source>
        <dbReference type="PROSITE-ProRule" id="PRU00289"/>
    </source>
</evidence>
<protein>
    <submittedName>
        <fullName evidence="6">FtsK/SpoIIIE domain-containing protein</fullName>
    </submittedName>
</protein>
<keyword evidence="4" id="KW-0812">Transmembrane</keyword>
<dbReference type="Proteomes" id="UP001369736">
    <property type="component" value="Unassembled WGS sequence"/>
</dbReference>
<evidence type="ECO:0000256" key="4">
    <source>
        <dbReference type="SAM" id="Phobius"/>
    </source>
</evidence>
<keyword evidence="7" id="KW-1185">Reference proteome</keyword>
<keyword evidence="4" id="KW-0472">Membrane</keyword>
<accession>A0ABU8LYB4</accession>
<keyword evidence="4" id="KW-1133">Transmembrane helix</keyword>
<proteinExistence type="predicted"/>
<keyword evidence="2 3" id="KW-0067">ATP-binding</keyword>
<evidence type="ECO:0000259" key="5">
    <source>
        <dbReference type="PROSITE" id="PS50901"/>
    </source>
</evidence>
<comment type="caution">
    <text evidence="6">The sequence shown here is derived from an EMBL/GenBank/DDBJ whole genome shotgun (WGS) entry which is preliminary data.</text>
</comment>
<evidence type="ECO:0000256" key="2">
    <source>
        <dbReference type="ARBA" id="ARBA00022840"/>
    </source>
</evidence>
<dbReference type="PANTHER" id="PTHR22683:SF41">
    <property type="entry name" value="DNA TRANSLOCASE FTSK"/>
    <property type="match status" value="1"/>
</dbReference>
<dbReference type="EMBL" id="JBBEGM010000001">
    <property type="protein sequence ID" value="MEJ2860125.1"/>
    <property type="molecule type" value="Genomic_DNA"/>
</dbReference>
<evidence type="ECO:0000256" key="1">
    <source>
        <dbReference type="ARBA" id="ARBA00022741"/>
    </source>
</evidence>
<dbReference type="Gene3D" id="3.40.50.300">
    <property type="entry name" value="P-loop containing nucleotide triphosphate hydrolases"/>
    <property type="match status" value="1"/>
</dbReference>
<dbReference type="InterPro" id="IPR027417">
    <property type="entry name" value="P-loop_NTPase"/>
</dbReference>
<dbReference type="InterPro" id="IPR050206">
    <property type="entry name" value="FtsK/SpoIIIE/SftA"/>
</dbReference>
<dbReference type="RefSeq" id="WP_337699371.1">
    <property type="nucleotide sequence ID" value="NZ_JBBEGM010000001.1"/>
</dbReference>
<feature type="binding site" evidence="3">
    <location>
        <begin position="253"/>
        <end position="260"/>
    </location>
    <ligand>
        <name>ATP</name>
        <dbReference type="ChEBI" id="CHEBI:30616"/>
    </ligand>
</feature>
<evidence type="ECO:0000313" key="6">
    <source>
        <dbReference type="EMBL" id="MEJ2860125.1"/>
    </source>
</evidence>
<dbReference type="InterPro" id="IPR002543">
    <property type="entry name" value="FtsK_dom"/>
</dbReference>
<sequence>MSGTLFRGQAIRRHADVQRTQIIHEPPTLSGRVLTGALRRALWALRWGTWATVMVLWAAVYIPPAGLFTVVAALALVLGGWWALALVSSLAGAGVWLWSRRWPRTWRWVESRGRRFWRRIRYRFTWDDVLAASGIKATDAAHRIVVPRLLWVRLGDHVDELSVQLCPGITPDRLAEQADALACEWCALEVRVTRHPRAAGWVLLRVVYTDPLADQPADSTRDQVDLGRLTLGRREDGRPWTLRLLGRHLLIAGSSGAGKGSVVTALLWALAPAIRDGWVRVIGIDPKGGMEFGMYPGLFHMLAMDSEAELVAALEAAAALAAGRCEALRGRTRLHRPTVDEPHYFVIVDEVASLTAYITDRALKDRAKAALAVLLTKGRAPGFSVVGCVQDPRKEVLDLRNLFTVKVGLRLDSDTEVAMVLGDNAHDRGAHCEQINSLTPGIGYVVDDEDRRDPVKVRAEYHDDAEMSWLSATYPSPTHEDIPALATKAGKRRDAS</sequence>
<reference evidence="6 7" key="1">
    <citation type="submission" date="2024-03" db="EMBL/GenBank/DDBJ databases">
        <title>Actinomycetospora sp. OC33-EN07, a novel actinomycete isolated from wild orchid (Aerides multiflora).</title>
        <authorList>
            <person name="Suriyachadkun C."/>
        </authorList>
    </citation>
    <scope>NUCLEOTIDE SEQUENCE [LARGE SCALE GENOMIC DNA]</scope>
    <source>
        <strain evidence="6 7">OC33-EN07</strain>
    </source>
</reference>
<dbReference type="PROSITE" id="PS50901">
    <property type="entry name" value="FTSK"/>
    <property type="match status" value="1"/>
</dbReference>
<dbReference type="PANTHER" id="PTHR22683">
    <property type="entry name" value="SPORULATION PROTEIN RELATED"/>
    <property type="match status" value="1"/>
</dbReference>
<keyword evidence="1 3" id="KW-0547">Nucleotide-binding</keyword>
<feature type="transmembrane region" description="Helical" evidence="4">
    <location>
        <begin position="68"/>
        <end position="98"/>
    </location>
</feature>
<dbReference type="SUPFAM" id="SSF52540">
    <property type="entry name" value="P-loop containing nucleoside triphosphate hydrolases"/>
    <property type="match status" value="1"/>
</dbReference>
<organism evidence="6 7">
    <name type="scientific">Actinomycetospora flava</name>
    <dbReference type="NCBI Taxonomy" id="3129232"/>
    <lineage>
        <taxon>Bacteria</taxon>
        <taxon>Bacillati</taxon>
        <taxon>Actinomycetota</taxon>
        <taxon>Actinomycetes</taxon>
        <taxon>Pseudonocardiales</taxon>
        <taxon>Pseudonocardiaceae</taxon>
        <taxon>Actinomycetospora</taxon>
    </lineage>
</organism>
<gene>
    <name evidence="6" type="ORF">WCD58_03105</name>
</gene>
<evidence type="ECO:0000313" key="7">
    <source>
        <dbReference type="Proteomes" id="UP001369736"/>
    </source>
</evidence>
<dbReference type="Pfam" id="PF01580">
    <property type="entry name" value="FtsK_SpoIIIE"/>
    <property type="match status" value="1"/>
</dbReference>
<name>A0ABU8LYB4_9PSEU</name>
<feature type="transmembrane region" description="Helical" evidence="4">
    <location>
        <begin position="41"/>
        <end position="62"/>
    </location>
</feature>